<comment type="caution">
    <text evidence="2">The sequence shown here is derived from an EMBL/GenBank/DDBJ whole genome shotgun (WGS) entry which is preliminary data.</text>
</comment>
<sequence length="72" mass="7534">KQFEAAQIQQFTTLGNGLFATLQKLGLSAPEVRRVMQLPTPAPPVAPTAPSPDVPLAATTAAAEKVPPREEA</sequence>
<dbReference type="RefSeq" id="WP_218779905.1">
    <property type="nucleotide sequence ID" value="NZ_MTSE01000110.1"/>
</dbReference>
<dbReference type="EMBL" id="MTSE01000110">
    <property type="protein sequence ID" value="OUJ65684.1"/>
    <property type="molecule type" value="Genomic_DNA"/>
</dbReference>
<proteinExistence type="predicted"/>
<feature type="region of interest" description="Disordered" evidence="1">
    <location>
        <begin position="39"/>
        <end position="72"/>
    </location>
</feature>
<feature type="non-terminal residue" evidence="2">
    <location>
        <position position="1"/>
    </location>
</feature>
<reference evidence="2 3" key="1">
    <citation type="submission" date="2017-01" db="EMBL/GenBank/DDBJ databases">
        <title>A new Hymenobacter.</title>
        <authorList>
            <person name="Liang Y."/>
            <person name="Feng F."/>
        </authorList>
    </citation>
    <scope>NUCLEOTIDE SEQUENCE [LARGE SCALE GENOMIC DNA]</scope>
    <source>
        <strain evidence="2">MIMBbqt21</strain>
    </source>
</reference>
<dbReference type="Proteomes" id="UP000194873">
    <property type="component" value="Unassembled WGS sequence"/>
</dbReference>
<evidence type="ECO:0000256" key="1">
    <source>
        <dbReference type="SAM" id="MobiDB-lite"/>
    </source>
</evidence>
<dbReference type="AlphaFoldDB" id="A0A243W4T7"/>
<protein>
    <submittedName>
        <fullName evidence="2">Uncharacterized protein</fullName>
    </submittedName>
</protein>
<accession>A0A243W4T7</accession>
<name>A0A243W4T7_9BACT</name>
<evidence type="ECO:0000313" key="2">
    <source>
        <dbReference type="EMBL" id="OUJ65684.1"/>
    </source>
</evidence>
<feature type="compositionally biased region" description="Pro residues" evidence="1">
    <location>
        <begin position="40"/>
        <end position="53"/>
    </location>
</feature>
<keyword evidence="3" id="KW-1185">Reference proteome</keyword>
<organism evidence="2 3">
    <name type="scientific">Hymenobacter crusticola</name>
    <dbReference type="NCBI Taxonomy" id="1770526"/>
    <lineage>
        <taxon>Bacteria</taxon>
        <taxon>Pseudomonadati</taxon>
        <taxon>Bacteroidota</taxon>
        <taxon>Cytophagia</taxon>
        <taxon>Cytophagales</taxon>
        <taxon>Hymenobacteraceae</taxon>
        <taxon>Hymenobacter</taxon>
    </lineage>
</organism>
<evidence type="ECO:0000313" key="3">
    <source>
        <dbReference type="Proteomes" id="UP000194873"/>
    </source>
</evidence>
<gene>
    <name evidence="2" type="ORF">BXP70_29130</name>
</gene>